<comment type="caution">
    <text evidence="1">The sequence shown here is derived from an EMBL/GenBank/DDBJ whole genome shotgun (WGS) entry which is preliminary data.</text>
</comment>
<organism evidence="1 2">
    <name type="scientific">Inconstantimicrobium mannanitabidum</name>
    <dbReference type="NCBI Taxonomy" id="1604901"/>
    <lineage>
        <taxon>Bacteria</taxon>
        <taxon>Bacillati</taxon>
        <taxon>Bacillota</taxon>
        <taxon>Clostridia</taxon>
        <taxon>Eubacteriales</taxon>
        <taxon>Clostridiaceae</taxon>
        <taxon>Inconstantimicrobium</taxon>
    </lineage>
</organism>
<accession>A0ACB5RC48</accession>
<gene>
    <name evidence="1" type="ORF">rsdtw13_20610</name>
</gene>
<sequence>MKIKKLKPRLSTLIIFFLAFFLLGVLFNNLNPLMFINYKNKYATDNYYSGASDKNISEVTVAPYWINTPKDENVTFFPEASDYDVKLAMLSNNDRINNTYLNQNLNSLTPNILMCSLDTLKASGNALNNIKQCNETHIIENINDKNKLAYIYVNMDSLTVGTMESTVNSIKEYTRLNFATIVFLDSKNLVKNDFIDLLVKSGVTVLITTGDTNASFELRKKSLILYNLYDNKNSYTPLVDIVFDSKKPISVGLKLFINDVNNREQIINNVNSKIKGFTKKIKESFTFIDIY</sequence>
<evidence type="ECO:0000313" key="1">
    <source>
        <dbReference type="EMBL" id="GKX66803.1"/>
    </source>
</evidence>
<name>A0ACB5RC48_9CLOT</name>
<keyword evidence="2" id="KW-1185">Reference proteome</keyword>
<dbReference type="Proteomes" id="UP001058074">
    <property type="component" value="Unassembled WGS sequence"/>
</dbReference>
<evidence type="ECO:0000313" key="2">
    <source>
        <dbReference type="Proteomes" id="UP001058074"/>
    </source>
</evidence>
<reference evidence="1" key="1">
    <citation type="journal article" date="2025" name="Int. J. Syst. Evol. Microbiol.">
        <title>Inconstantimicrobium mannanitabidum sp. nov., a novel member of the family Clostridiaceae isolated from anoxic soil under the treatment of reductive soil disinfestation.</title>
        <authorList>
            <person name="Ueki A."/>
            <person name="Tonouchi A."/>
            <person name="Honma S."/>
            <person name="Kaku N."/>
            <person name="Ueki K."/>
        </authorList>
    </citation>
    <scope>NUCLEOTIDE SEQUENCE</scope>
    <source>
        <strain evidence="1">TW13</strain>
    </source>
</reference>
<proteinExistence type="predicted"/>
<dbReference type="EMBL" id="BROD01000001">
    <property type="protein sequence ID" value="GKX66803.1"/>
    <property type="molecule type" value="Genomic_DNA"/>
</dbReference>
<protein>
    <submittedName>
        <fullName evidence="1">Uncharacterized protein</fullName>
    </submittedName>
</protein>